<feature type="region of interest" description="Disordered" evidence="1">
    <location>
        <begin position="456"/>
        <end position="487"/>
    </location>
</feature>
<dbReference type="Gene3D" id="2.60.120.330">
    <property type="entry name" value="B-lactam Antibiotic, Isopenicillin N Synthase, Chain"/>
    <property type="match status" value="1"/>
</dbReference>
<accession>A0A3N4LP92</accession>
<dbReference type="SUPFAM" id="SSF51197">
    <property type="entry name" value="Clavaminate synthase-like"/>
    <property type="match status" value="1"/>
</dbReference>
<evidence type="ECO:0000313" key="2">
    <source>
        <dbReference type="EMBL" id="RPB24670.1"/>
    </source>
</evidence>
<feature type="region of interest" description="Disordered" evidence="1">
    <location>
        <begin position="31"/>
        <end position="60"/>
    </location>
</feature>
<dbReference type="InterPro" id="IPR010856">
    <property type="entry name" value="Gig2-like"/>
</dbReference>
<dbReference type="InParanoid" id="A0A3N4LP92"/>
<dbReference type="InterPro" id="IPR027443">
    <property type="entry name" value="IPNS-like_sf"/>
</dbReference>
<proteinExistence type="predicted"/>
<protein>
    <submittedName>
        <fullName evidence="2">DUF1479-domain-containing protein</fullName>
    </submittedName>
</protein>
<dbReference type="OrthoDB" id="8249012at2759"/>
<evidence type="ECO:0000256" key="1">
    <source>
        <dbReference type="SAM" id="MobiDB-lite"/>
    </source>
</evidence>
<gene>
    <name evidence="2" type="ORF">L211DRAFT_837033</name>
</gene>
<keyword evidence="3" id="KW-1185">Reference proteome</keyword>
<reference evidence="2 3" key="1">
    <citation type="journal article" date="2018" name="Nat. Ecol. Evol.">
        <title>Pezizomycetes genomes reveal the molecular basis of ectomycorrhizal truffle lifestyle.</title>
        <authorList>
            <person name="Murat C."/>
            <person name="Payen T."/>
            <person name="Noel B."/>
            <person name="Kuo A."/>
            <person name="Morin E."/>
            <person name="Chen J."/>
            <person name="Kohler A."/>
            <person name="Krizsan K."/>
            <person name="Balestrini R."/>
            <person name="Da Silva C."/>
            <person name="Montanini B."/>
            <person name="Hainaut M."/>
            <person name="Levati E."/>
            <person name="Barry K.W."/>
            <person name="Belfiori B."/>
            <person name="Cichocki N."/>
            <person name="Clum A."/>
            <person name="Dockter R.B."/>
            <person name="Fauchery L."/>
            <person name="Guy J."/>
            <person name="Iotti M."/>
            <person name="Le Tacon F."/>
            <person name="Lindquist E.A."/>
            <person name="Lipzen A."/>
            <person name="Malagnac F."/>
            <person name="Mello A."/>
            <person name="Molinier V."/>
            <person name="Miyauchi S."/>
            <person name="Poulain J."/>
            <person name="Riccioni C."/>
            <person name="Rubini A."/>
            <person name="Sitrit Y."/>
            <person name="Splivallo R."/>
            <person name="Traeger S."/>
            <person name="Wang M."/>
            <person name="Zifcakova L."/>
            <person name="Wipf D."/>
            <person name="Zambonelli A."/>
            <person name="Paolocci F."/>
            <person name="Nowrousian M."/>
            <person name="Ottonello S."/>
            <person name="Baldrian P."/>
            <person name="Spatafora J.W."/>
            <person name="Henrissat B."/>
            <person name="Nagy L.G."/>
            <person name="Aury J.M."/>
            <person name="Wincker P."/>
            <person name="Grigoriev I.V."/>
            <person name="Bonfante P."/>
            <person name="Martin F.M."/>
        </authorList>
    </citation>
    <scope>NUCLEOTIDE SEQUENCE [LARGE SCALE GENOMIC DNA]</scope>
    <source>
        <strain evidence="2 3">ATCC MYA-4762</strain>
    </source>
</reference>
<evidence type="ECO:0000313" key="3">
    <source>
        <dbReference type="Proteomes" id="UP000267821"/>
    </source>
</evidence>
<dbReference type="AlphaFoldDB" id="A0A3N4LP92"/>
<dbReference type="PANTHER" id="PTHR30613">
    <property type="entry name" value="UNCHARACTERIZED PROTEIN YBIU-RELATED"/>
    <property type="match status" value="1"/>
</dbReference>
<dbReference type="EMBL" id="ML121540">
    <property type="protein sequence ID" value="RPB24670.1"/>
    <property type="molecule type" value="Genomic_DNA"/>
</dbReference>
<feature type="compositionally biased region" description="Basic and acidic residues" evidence="1">
    <location>
        <begin position="475"/>
        <end position="487"/>
    </location>
</feature>
<sequence length="507" mass="55881">MLRIPLRIAVAPSPRHLSLSLSLQRMRKIGTIPNSPHTSIPPPLPPTSPLSAPDTPPRPAKAVGDISSIFPSLSSNPTPPTPLPQRFADVKANLIQNTSPETLQASWDKLLSELAKELVEIRKLGSDVIPAVDYKDLKDAERDKKMLQEIRKRGAVIVKGVMGEGEVLQMKDQVKKYLQDNQGRVKAFPATSPSVYEIYWSPPQIRARTHPNLLTTHRFLLSSLFASPLPDSQINLTNPLSYADRLRIRPPGDARFALGPHVDAGSVERWEDPTYASAYSPIWAGNWPSYDPFSAEGMEMRERGVLDMYNGAGACSMLRLWQGWLSLSHTSPGEGTLRVFPLLKQSTAYILLRPFFSPDATTGKWTFTNPITSALPGSIPSFTQELNPTTHPHLALDNGGMVSMPTVKPGDYVAWHGDAIHAVESIHAGKGDSSVFYIPAVPDSLRNREFLKRQREEMETGGVPPDFPGAGVETEGERGWAGKGGWEHVHEEGDRRVLGWGLREGEE</sequence>
<dbReference type="Proteomes" id="UP000267821">
    <property type="component" value="Unassembled WGS sequence"/>
</dbReference>
<feature type="compositionally biased region" description="Pro residues" evidence="1">
    <location>
        <begin position="39"/>
        <end position="59"/>
    </location>
</feature>
<dbReference type="PANTHER" id="PTHR30613:SF1">
    <property type="entry name" value="DUF1479 DOMAIN PROTEIN (AFU_ORTHOLOGUE AFUA_5G09280)"/>
    <property type="match status" value="1"/>
</dbReference>
<organism evidence="2 3">
    <name type="scientific">Terfezia boudieri ATCC MYA-4762</name>
    <dbReference type="NCBI Taxonomy" id="1051890"/>
    <lineage>
        <taxon>Eukaryota</taxon>
        <taxon>Fungi</taxon>
        <taxon>Dikarya</taxon>
        <taxon>Ascomycota</taxon>
        <taxon>Pezizomycotina</taxon>
        <taxon>Pezizomycetes</taxon>
        <taxon>Pezizales</taxon>
        <taxon>Pezizaceae</taxon>
        <taxon>Terfezia</taxon>
    </lineage>
</organism>
<dbReference type="Pfam" id="PF07350">
    <property type="entry name" value="Gig2-like"/>
    <property type="match status" value="1"/>
</dbReference>
<dbReference type="STRING" id="1051890.A0A3N4LP92"/>
<name>A0A3N4LP92_9PEZI</name>